<organism evidence="9 10">
    <name type="scientific">Serratia oryzae</name>
    <dbReference type="NCBI Taxonomy" id="2034155"/>
    <lineage>
        <taxon>Bacteria</taxon>
        <taxon>Pseudomonadati</taxon>
        <taxon>Pseudomonadota</taxon>
        <taxon>Gammaproteobacteria</taxon>
        <taxon>Enterobacterales</taxon>
        <taxon>Yersiniaceae</taxon>
        <taxon>Serratia</taxon>
    </lineage>
</organism>
<dbReference type="Pfam" id="PF01075">
    <property type="entry name" value="Glyco_transf_9"/>
    <property type="match status" value="1"/>
</dbReference>
<keyword evidence="10" id="KW-1185">Reference proteome</keyword>
<evidence type="ECO:0000313" key="9">
    <source>
        <dbReference type="EMBL" id="OMQ20127.1"/>
    </source>
</evidence>
<dbReference type="PANTHER" id="PTHR30160">
    <property type="entry name" value="TETRAACYLDISACCHARIDE 4'-KINASE-RELATED"/>
    <property type="match status" value="1"/>
</dbReference>
<dbReference type="Proteomes" id="UP000216021">
    <property type="component" value="Unassembled WGS sequence"/>
</dbReference>
<evidence type="ECO:0000256" key="3">
    <source>
        <dbReference type="ARBA" id="ARBA00022985"/>
    </source>
</evidence>
<reference evidence="9 10" key="1">
    <citation type="submission" date="2016-11" db="EMBL/GenBank/DDBJ databases">
        <title>Rahnella oryzae sp. nov., isolated from rice root.</title>
        <authorList>
            <person name="Zhang X.-X."/>
            <person name="Zhang J."/>
        </authorList>
    </citation>
    <scope>NUCLEOTIDE SEQUENCE [LARGE SCALE GENOMIC DNA]</scope>
    <source>
        <strain evidence="9 10">J11-6</strain>
    </source>
</reference>
<gene>
    <name evidence="9" type="ORF">BMI79_19645</name>
</gene>
<dbReference type="CDD" id="cd03789">
    <property type="entry name" value="GT9_LPS_heptosyltransferase"/>
    <property type="match status" value="1"/>
</dbReference>
<dbReference type="RefSeq" id="WP_076943957.1">
    <property type="nucleotide sequence ID" value="NZ_MOXD01000014.1"/>
</dbReference>
<dbReference type="GO" id="GO:0005829">
    <property type="term" value="C:cytosol"/>
    <property type="evidence" value="ECO:0007669"/>
    <property type="project" value="TreeGrafter"/>
</dbReference>
<sequence length="360" mass="40057">MMNDAPALTPAMPVQRILLIKLRHHGDMLLTTPVINTLRQNYPNAQIDILLYQETQDMLASNPALSQILVIDRQWKKQGTKAHLAHELKLIRQLKAQHYDLVVNLADQWRSALLAKLTGARIRLGFDFPKRRGFLWRHCHTHLVPVADHAHLHTVEQNLSLLQPLGLPTVSQQVTMSYSPQDEQISRQLLQQKGITGAYIVVQPTSRWFFKCWSEEKMAATISALQADGHQLVITSGPDAKEQQMVARILEQCPAQGVASLAGQLTLRQLAALIDHATLFIGVDSVPMHMAAALQTPCVALFGPSKLVFWRPWQAIGQVIWAGDYGTLPDPDAINTGTDERYLDLIPTDAVLAAARSTLA</sequence>
<dbReference type="AlphaFoldDB" id="A0A1S8CFS6"/>
<comment type="caution">
    <text evidence="9">The sequence shown here is derived from an EMBL/GenBank/DDBJ whole genome shotgun (WGS) entry which is preliminary data.</text>
</comment>
<evidence type="ECO:0000256" key="7">
    <source>
        <dbReference type="ARBA" id="ARBA00074396"/>
    </source>
</evidence>
<evidence type="ECO:0000256" key="1">
    <source>
        <dbReference type="ARBA" id="ARBA00022676"/>
    </source>
</evidence>
<dbReference type="GO" id="GO:0009244">
    <property type="term" value="P:lipopolysaccharide core region biosynthetic process"/>
    <property type="evidence" value="ECO:0007669"/>
    <property type="project" value="TreeGrafter"/>
</dbReference>
<dbReference type="InterPro" id="IPR002201">
    <property type="entry name" value="Glyco_trans_9"/>
</dbReference>
<dbReference type="InterPro" id="IPR051199">
    <property type="entry name" value="LPS_LOS_Heptosyltrfase"/>
</dbReference>
<dbReference type="InterPro" id="IPR011916">
    <property type="entry name" value="LipoPS_heptosylTferase-III"/>
</dbReference>
<proteinExistence type="predicted"/>
<dbReference type="OrthoDB" id="9781892at2"/>
<evidence type="ECO:0000256" key="4">
    <source>
        <dbReference type="ARBA" id="ARBA00051137"/>
    </source>
</evidence>
<evidence type="ECO:0000256" key="6">
    <source>
        <dbReference type="ARBA" id="ARBA00066496"/>
    </source>
</evidence>
<protein>
    <recommendedName>
        <fullName evidence="7">Lipopolysaccharide heptosyltransferase 3</fullName>
        <ecNumber evidence="6">2.4.99.25</ecNumber>
    </recommendedName>
    <alternativeName>
        <fullName evidence="8">ADP-heptose:lipopolysaccharide heptosyltransferase III</fullName>
    </alternativeName>
</protein>
<evidence type="ECO:0000256" key="8">
    <source>
        <dbReference type="ARBA" id="ARBA00075031"/>
    </source>
</evidence>
<dbReference type="FunFam" id="3.40.50.2000:FF:000191">
    <property type="entry name" value="Lipopolysaccharide core heptosyltransferase RfaQ"/>
    <property type="match status" value="1"/>
</dbReference>
<dbReference type="EC" id="2.4.99.25" evidence="6"/>
<dbReference type="PANTHER" id="PTHR30160:SF1">
    <property type="entry name" value="LIPOPOLYSACCHARIDE 1,2-N-ACETYLGLUCOSAMINETRANSFERASE-RELATED"/>
    <property type="match status" value="1"/>
</dbReference>
<keyword evidence="3" id="KW-0448">Lipopolysaccharide biosynthesis</keyword>
<evidence type="ECO:0000313" key="10">
    <source>
        <dbReference type="Proteomes" id="UP000216021"/>
    </source>
</evidence>
<keyword evidence="1" id="KW-0328">Glycosyltransferase</keyword>
<evidence type="ECO:0000256" key="5">
    <source>
        <dbReference type="ARBA" id="ARBA00051369"/>
    </source>
</evidence>
<evidence type="ECO:0000256" key="2">
    <source>
        <dbReference type="ARBA" id="ARBA00022679"/>
    </source>
</evidence>
<keyword evidence="2 9" id="KW-0808">Transferase</keyword>
<comment type="catalytic activity">
    <reaction evidence="5">
        <text>an L-alpha-D-Hep-(1-&gt;3)-4-O-phospho-L-alpha-D-Hep-(1-&gt;5)-[alpha-Kdo-(2-&gt;4)]-alpha-Kdo-(2-&gt;6)-lipid A + ADP-L-glycero-beta-D-manno-heptose = an L-alpha-D-Hep-(1-&gt;7)-L-alpha-D-Hep-(1-&gt;3)-4-O-phospho-L-alpha-D-Hep-(1-&gt;5)-[alpha-Kdo-(2-&gt;4)]-alpha-Kdo-(2-&gt;6)-lipid A + ADP + H(+)</text>
        <dbReference type="Rhea" id="RHEA:74095"/>
        <dbReference type="ChEBI" id="CHEBI:15378"/>
        <dbReference type="ChEBI" id="CHEBI:61506"/>
        <dbReference type="ChEBI" id="CHEBI:193070"/>
        <dbReference type="ChEBI" id="CHEBI:193071"/>
        <dbReference type="ChEBI" id="CHEBI:456216"/>
        <dbReference type="EC" id="2.4.99.25"/>
    </reaction>
</comment>
<dbReference type="Gene3D" id="3.40.50.2000">
    <property type="entry name" value="Glycogen Phosphorylase B"/>
    <property type="match status" value="2"/>
</dbReference>
<dbReference type="GO" id="GO:0008713">
    <property type="term" value="F:ADP-heptose-lipopolysaccharide heptosyltransferase activity"/>
    <property type="evidence" value="ECO:0007669"/>
    <property type="project" value="TreeGrafter"/>
</dbReference>
<dbReference type="NCBIfam" id="TIGR02201">
    <property type="entry name" value="heptsyl_trn_III"/>
    <property type="match status" value="1"/>
</dbReference>
<name>A0A1S8CFS6_9GAMM</name>
<accession>A0A1S8CFS6</accession>
<dbReference type="SUPFAM" id="SSF53756">
    <property type="entry name" value="UDP-Glycosyltransferase/glycogen phosphorylase"/>
    <property type="match status" value="1"/>
</dbReference>
<dbReference type="EMBL" id="MOXD01000014">
    <property type="protein sequence ID" value="OMQ20127.1"/>
    <property type="molecule type" value="Genomic_DNA"/>
</dbReference>
<dbReference type="STRING" id="2034155.BMI79_19645"/>
<comment type="catalytic activity">
    <reaction evidence="4">
        <text>L-alpha-D-Hep-(1-&gt;3)-4-O-phospho-L-alpha-D-Hep-(1-&gt;5)-[alpha-Kdo-(2-&gt;4)]-alpha-Kdo-(2-&gt;6)-lipid A (E. coli) + ADP-L-glycero-beta-D-manno-heptose = L-alpha-D-Hep-(1-&gt;7)-L-alpha-D-Hep-(1-&gt;3)-4-O-phospho-L-alpha-D-Hep-(1-&gt;5)-[alpha-Kdo-(2-&gt;4)]-alpha-Kdo-(2-&gt;6)-lipid A (E. coli) + ADP + H(+)</text>
        <dbReference type="Rhea" id="RHEA:74099"/>
        <dbReference type="ChEBI" id="CHEBI:15378"/>
        <dbReference type="ChEBI" id="CHEBI:61506"/>
        <dbReference type="ChEBI" id="CHEBI:193075"/>
        <dbReference type="ChEBI" id="CHEBI:193076"/>
        <dbReference type="ChEBI" id="CHEBI:456216"/>
        <dbReference type="EC" id="2.4.99.25"/>
    </reaction>
</comment>